<dbReference type="RefSeq" id="WP_350715919.1">
    <property type="nucleotide sequence ID" value="NZ_JBEPCO010000003.1"/>
</dbReference>
<organism evidence="3 4">
    <name type="scientific">Streptomyces flaveolus</name>
    <dbReference type="NCBI Taxonomy" id="67297"/>
    <lineage>
        <taxon>Bacteria</taxon>
        <taxon>Bacillati</taxon>
        <taxon>Actinomycetota</taxon>
        <taxon>Actinomycetes</taxon>
        <taxon>Kitasatosporales</taxon>
        <taxon>Streptomycetaceae</taxon>
        <taxon>Streptomyces</taxon>
    </lineage>
</organism>
<proteinExistence type="predicted"/>
<feature type="signal peptide" evidence="1">
    <location>
        <begin position="1"/>
        <end position="28"/>
    </location>
</feature>
<name>A0ABV1VNF9_9ACTN</name>
<keyword evidence="1" id="KW-0732">Signal</keyword>
<keyword evidence="4" id="KW-1185">Reference proteome</keyword>
<comment type="caution">
    <text evidence="3">The sequence shown here is derived from an EMBL/GenBank/DDBJ whole genome shotgun (WGS) entry which is preliminary data.</text>
</comment>
<accession>A0ABV1VNF9</accession>
<evidence type="ECO:0000313" key="4">
    <source>
        <dbReference type="Proteomes" id="UP001490330"/>
    </source>
</evidence>
<protein>
    <submittedName>
        <fullName evidence="3">DUF6299 family protein</fullName>
    </submittedName>
</protein>
<evidence type="ECO:0000259" key="2">
    <source>
        <dbReference type="Pfam" id="PF19816"/>
    </source>
</evidence>
<dbReference type="Pfam" id="PF19816">
    <property type="entry name" value="DUF6299"/>
    <property type="match status" value="1"/>
</dbReference>
<evidence type="ECO:0000313" key="3">
    <source>
        <dbReference type="EMBL" id="MER6908017.1"/>
    </source>
</evidence>
<dbReference type="EMBL" id="JBEPCV010000039">
    <property type="protein sequence ID" value="MER6908017.1"/>
    <property type="molecule type" value="Genomic_DNA"/>
</dbReference>
<dbReference type="InterPro" id="IPR046266">
    <property type="entry name" value="DUF6299"/>
</dbReference>
<feature type="domain" description="DUF6299" evidence="2">
    <location>
        <begin position="39"/>
        <end position="149"/>
    </location>
</feature>
<feature type="chain" id="PRO_5046396322" evidence="1">
    <location>
        <begin position="29"/>
        <end position="150"/>
    </location>
</feature>
<reference evidence="3 4" key="1">
    <citation type="submission" date="2024-06" db="EMBL/GenBank/DDBJ databases">
        <title>The Natural Products Discovery Center: Release of the First 8490 Sequenced Strains for Exploring Actinobacteria Biosynthetic Diversity.</title>
        <authorList>
            <person name="Kalkreuter E."/>
            <person name="Kautsar S.A."/>
            <person name="Yang D."/>
            <person name="Bader C.D."/>
            <person name="Teijaro C.N."/>
            <person name="Fluegel L."/>
            <person name="Davis C.M."/>
            <person name="Simpson J.R."/>
            <person name="Lauterbach L."/>
            <person name="Steele A.D."/>
            <person name="Gui C."/>
            <person name="Meng S."/>
            <person name="Li G."/>
            <person name="Viehrig K."/>
            <person name="Ye F."/>
            <person name="Su P."/>
            <person name="Kiefer A.F."/>
            <person name="Nichols A."/>
            <person name="Cepeda A.J."/>
            <person name="Yan W."/>
            <person name="Fan B."/>
            <person name="Jiang Y."/>
            <person name="Adhikari A."/>
            <person name="Zheng C.-J."/>
            <person name="Schuster L."/>
            <person name="Cowan T.M."/>
            <person name="Smanski M.J."/>
            <person name="Chevrette M.G."/>
            <person name="De Carvalho L.P.S."/>
            <person name="Shen B."/>
        </authorList>
    </citation>
    <scope>NUCLEOTIDE SEQUENCE [LARGE SCALE GENOMIC DNA]</scope>
    <source>
        <strain evidence="3 4">NPDC000632</strain>
    </source>
</reference>
<sequence>MSVRPATLAAAAGAALFLLAAPAATATAAPTATAKADTAERVTVDSTGRIATDGTITLSGTYRCAAGTGPVYVSSSVSQDDESVTYGIGGTLAVCDGRLHRWSNTGTTARALRPGAAHVEATLLEMRPFGIAVLPYFHARHEQDVKLVQG</sequence>
<evidence type="ECO:0000256" key="1">
    <source>
        <dbReference type="SAM" id="SignalP"/>
    </source>
</evidence>
<gene>
    <name evidence="3" type="ORF">ABT322_30650</name>
</gene>
<dbReference type="Proteomes" id="UP001490330">
    <property type="component" value="Unassembled WGS sequence"/>
</dbReference>